<dbReference type="PANTHER" id="PTHR30469:SF15">
    <property type="entry name" value="HLYD FAMILY OF SECRETION PROTEINS"/>
    <property type="match status" value="1"/>
</dbReference>
<dbReference type="AlphaFoldDB" id="A0A9W6FPE0"/>
<evidence type="ECO:0000313" key="8">
    <source>
        <dbReference type="Proteomes" id="UP001144397"/>
    </source>
</evidence>
<dbReference type="Gene3D" id="1.10.287.470">
    <property type="entry name" value="Helix hairpin bin"/>
    <property type="match status" value="1"/>
</dbReference>
<comment type="caution">
    <text evidence="6">The sequence shown here is derived from an EMBL/GenBank/DDBJ whole genome shotgun (WGS) entry which is preliminary data.</text>
</comment>
<feature type="domain" description="CusB-like beta-barrel" evidence="5">
    <location>
        <begin position="247"/>
        <end position="305"/>
    </location>
</feature>
<dbReference type="GO" id="GO:1990281">
    <property type="term" value="C:efflux pump complex"/>
    <property type="evidence" value="ECO:0007669"/>
    <property type="project" value="TreeGrafter"/>
</dbReference>
<sequence length="396" mass="43037">MKPERVQPVHLKPDHSAGWRRFAVVMLLALAAGGAGFWWYVLPTPVAYHEVRLRMMSLEINGPGLLDAINRVVVTSRIQGFLKAIEADRNDSVKRGQVLARLESVDLQNQLAAAQAEASAAGRMVTEAQADRARAQAVLDKTKIEYERRVTLVRLNAASQAELTTTEAAFKQAEADMARSEAGIERARAQVLSQEANVKVLEARLGEATISAPLDGVVISRERNPGDLLLPGANLMQVVELSSIIISARFDESARATIKAGQPARVTFAADPGRVWNGRVLRLSRQVDQETREFTADITLDSLPDSWAMGQRANVAVEAQSPEQVIGIPESLVMRRDGRAGVWLAQRGRASWTPVTLGYISGSNVVVTRGLKEGDVVLAPAGRYAFQPVSLGTRLP</sequence>
<dbReference type="Proteomes" id="UP001144397">
    <property type="component" value="Unassembled WGS sequence"/>
</dbReference>
<dbReference type="Pfam" id="PF25876">
    <property type="entry name" value="HH_MFP_RND"/>
    <property type="match status" value="1"/>
</dbReference>
<evidence type="ECO:0000259" key="5">
    <source>
        <dbReference type="Pfam" id="PF25954"/>
    </source>
</evidence>
<dbReference type="Gene3D" id="2.40.30.170">
    <property type="match status" value="1"/>
</dbReference>
<evidence type="ECO:0000256" key="2">
    <source>
        <dbReference type="SAM" id="Coils"/>
    </source>
</evidence>
<dbReference type="InterPro" id="IPR058624">
    <property type="entry name" value="MdtA-like_HH"/>
</dbReference>
<keyword evidence="9" id="KW-1185">Reference proteome</keyword>
<dbReference type="InterPro" id="IPR058792">
    <property type="entry name" value="Beta-barrel_RND_2"/>
</dbReference>
<evidence type="ECO:0000313" key="6">
    <source>
        <dbReference type="EMBL" id="GLI24948.1"/>
    </source>
</evidence>
<keyword evidence="2" id="KW-0175">Coiled coil</keyword>
<keyword evidence="3" id="KW-0472">Membrane</keyword>
<comment type="similarity">
    <text evidence="1">Belongs to the membrane fusion protein (MFP) (TC 8.A.1) family.</text>
</comment>
<protein>
    <submittedName>
        <fullName evidence="7">HlyD family secretion protein</fullName>
    </submittedName>
    <submittedName>
        <fullName evidence="6">RND transporter</fullName>
    </submittedName>
</protein>
<dbReference type="SUPFAM" id="SSF111369">
    <property type="entry name" value="HlyD-like secretion proteins"/>
    <property type="match status" value="1"/>
</dbReference>
<gene>
    <name evidence="7" type="ORF">GGQ86_004525</name>
    <name evidence="6" type="ORF">XFLAVUS301_46220</name>
</gene>
<keyword evidence="3" id="KW-0812">Transmembrane</keyword>
<feature type="transmembrane region" description="Helical" evidence="3">
    <location>
        <begin position="21"/>
        <end position="41"/>
    </location>
</feature>
<accession>A0A9W6FPE0</accession>
<organism evidence="6 8">
    <name type="scientific">Xanthobacter flavus</name>
    <dbReference type="NCBI Taxonomy" id="281"/>
    <lineage>
        <taxon>Bacteria</taxon>
        <taxon>Pseudomonadati</taxon>
        <taxon>Pseudomonadota</taxon>
        <taxon>Alphaproteobacteria</taxon>
        <taxon>Hyphomicrobiales</taxon>
        <taxon>Xanthobacteraceae</taxon>
        <taxon>Xanthobacter</taxon>
    </lineage>
</organism>
<dbReference type="RefSeq" id="WP_169124630.1">
    <property type="nucleotide sequence ID" value="NZ_BSDO01000009.1"/>
</dbReference>
<dbReference type="NCBIfam" id="TIGR01730">
    <property type="entry name" value="RND_mfp"/>
    <property type="match status" value="1"/>
</dbReference>
<keyword evidence="3" id="KW-1133">Transmembrane helix</keyword>
<evidence type="ECO:0000259" key="4">
    <source>
        <dbReference type="Pfam" id="PF25876"/>
    </source>
</evidence>
<dbReference type="GeneID" id="95765391"/>
<evidence type="ECO:0000256" key="3">
    <source>
        <dbReference type="SAM" id="Phobius"/>
    </source>
</evidence>
<feature type="coiled-coil region" evidence="2">
    <location>
        <begin position="170"/>
        <end position="204"/>
    </location>
</feature>
<evidence type="ECO:0000313" key="7">
    <source>
        <dbReference type="EMBL" id="MDR6336027.1"/>
    </source>
</evidence>
<dbReference type="Pfam" id="PF25954">
    <property type="entry name" value="Beta-barrel_RND_2"/>
    <property type="match status" value="1"/>
</dbReference>
<dbReference type="InterPro" id="IPR006143">
    <property type="entry name" value="RND_pump_MFP"/>
</dbReference>
<evidence type="ECO:0000313" key="9">
    <source>
        <dbReference type="Proteomes" id="UP001245370"/>
    </source>
</evidence>
<proteinExistence type="inferred from homology"/>
<dbReference type="Proteomes" id="UP001245370">
    <property type="component" value="Unassembled WGS sequence"/>
</dbReference>
<feature type="domain" description="Multidrug resistance protein MdtA-like alpha-helical hairpin" evidence="4">
    <location>
        <begin position="126"/>
        <end position="190"/>
    </location>
</feature>
<dbReference type="Gene3D" id="2.40.420.20">
    <property type="match status" value="1"/>
</dbReference>
<dbReference type="Gene3D" id="2.40.50.100">
    <property type="match status" value="1"/>
</dbReference>
<dbReference type="PANTHER" id="PTHR30469">
    <property type="entry name" value="MULTIDRUG RESISTANCE PROTEIN MDTA"/>
    <property type="match status" value="1"/>
</dbReference>
<evidence type="ECO:0000256" key="1">
    <source>
        <dbReference type="ARBA" id="ARBA00009477"/>
    </source>
</evidence>
<dbReference type="GO" id="GO:0015562">
    <property type="term" value="F:efflux transmembrane transporter activity"/>
    <property type="evidence" value="ECO:0007669"/>
    <property type="project" value="TreeGrafter"/>
</dbReference>
<reference evidence="7 9" key="2">
    <citation type="submission" date="2023-07" db="EMBL/GenBank/DDBJ databases">
        <title>Genomic Encyclopedia of Type Strains, Phase IV (KMG-IV): sequencing the most valuable type-strain genomes for metagenomic binning, comparative biology and taxonomic classification.</title>
        <authorList>
            <person name="Goeker M."/>
        </authorList>
    </citation>
    <scope>NUCLEOTIDE SEQUENCE [LARGE SCALE GENOMIC DNA]</scope>
    <source>
        <strain evidence="7 9">DSM 338</strain>
    </source>
</reference>
<name>A0A9W6FPE0_XANFL</name>
<dbReference type="EMBL" id="JAVDPY010000010">
    <property type="protein sequence ID" value="MDR6336027.1"/>
    <property type="molecule type" value="Genomic_DNA"/>
</dbReference>
<dbReference type="EMBL" id="BSDO01000009">
    <property type="protein sequence ID" value="GLI24948.1"/>
    <property type="molecule type" value="Genomic_DNA"/>
</dbReference>
<reference evidence="6" key="1">
    <citation type="submission" date="2022-12" db="EMBL/GenBank/DDBJ databases">
        <title>Reference genome sequencing for broad-spectrum identification of bacterial and archaeal isolates by mass spectrometry.</title>
        <authorList>
            <person name="Sekiguchi Y."/>
            <person name="Tourlousse D.M."/>
        </authorList>
    </citation>
    <scope>NUCLEOTIDE SEQUENCE</scope>
    <source>
        <strain evidence="6">301</strain>
    </source>
</reference>